<keyword evidence="8" id="KW-0175">Coiled coil</keyword>
<evidence type="ECO:0000256" key="7">
    <source>
        <dbReference type="PROSITE-ProRule" id="PRU00207"/>
    </source>
</evidence>
<keyword evidence="5 7" id="KW-0863">Zinc-finger</keyword>
<proteinExistence type="predicted"/>
<reference evidence="11 12" key="1">
    <citation type="submission" date="2022-12" db="EMBL/GenBank/DDBJ databases">
        <title>Chromosome-level genome of Tegillarca granosa.</title>
        <authorList>
            <person name="Kim J."/>
        </authorList>
    </citation>
    <scope>NUCLEOTIDE SEQUENCE [LARGE SCALE GENOMIC DNA]</scope>
    <source>
        <strain evidence="11">Teg-2019</strain>
        <tissue evidence="11">Adductor muscle</tissue>
    </source>
</reference>
<dbReference type="SUPFAM" id="SSF57953">
    <property type="entry name" value="Trimerization domain of TRAF"/>
    <property type="match status" value="1"/>
</dbReference>
<dbReference type="SUPFAM" id="SSF49599">
    <property type="entry name" value="TRAF domain-like"/>
    <property type="match status" value="2"/>
</dbReference>
<evidence type="ECO:0000256" key="1">
    <source>
        <dbReference type="ARBA" id="ARBA00004496"/>
    </source>
</evidence>
<sequence>MGNVHEDKLCRKYPLQCLYNCGIGQLPREEMQLHMDTCSNKPKTCVYISVGCTFKGTKEDLEKHLKTSTMHHINVVSTFATKLRGTINYVQNDVQTLQRDVGNLKMVTHTERLIRLEKNLGNCVEKSVMTTLSRDIKNIKDKLKKLEDRIVVLQRNSKENQQKAIEKIKAHESKVAIQDVQLSELDLRFQILETANYDGVLMWKIRDYKRRKQEAITGRTLSLYSQPFYSSRFGYKFCGRVYLNGDGPGKGTHLSFFFVVMKGDFDALMPWPFQQHVTLSLLDQESRRSDITESFFPDADSNSFSRPTTEMNIATGCPLFISHRELETDRYCKDDTIFLKLTVDINGLTFTIMDCIKFDENNKLQLIYSQQEHRICNKQNFSKVICVDKTFSREMVERHNNYMSDEELT</sequence>
<evidence type="ECO:0000313" key="11">
    <source>
        <dbReference type="EMBL" id="KAJ8317674.1"/>
    </source>
</evidence>
<keyword evidence="6 7" id="KW-0862">Zinc</keyword>
<dbReference type="PROSITE" id="PS50144">
    <property type="entry name" value="MATH"/>
    <property type="match status" value="1"/>
</dbReference>
<dbReference type="Gene3D" id="3.30.40.10">
    <property type="entry name" value="Zinc/RING finger domain, C3HC4 (zinc finger)"/>
    <property type="match status" value="1"/>
</dbReference>
<dbReference type="SMART" id="SM00061">
    <property type="entry name" value="MATH"/>
    <property type="match status" value="1"/>
</dbReference>
<feature type="zinc finger region" description="TRAF-type" evidence="7">
    <location>
        <begin position="4"/>
        <end position="62"/>
    </location>
</feature>
<comment type="caution">
    <text evidence="11">The sequence shown here is derived from an EMBL/GenBank/DDBJ whole genome shotgun (WGS) entry which is preliminary data.</text>
</comment>
<feature type="coiled-coil region" evidence="8">
    <location>
        <begin position="129"/>
        <end position="163"/>
    </location>
</feature>
<name>A0ABQ9FK83_TEGGR</name>
<dbReference type="PIRSF" id="PIRSF015614">
    <property type="entry name" value="TRAF"/>
    <property type="match status" value="1"/>
</dbReference>
<keyword evidence="2" id="KW-0963">Cytoplasm</keyword>
<dbReference type="InterPro" id="IPR002083">
    <property type="entry name" value="MATH/TRAF_dom"/>
</dbReference>
<gene>
    <name evidence="11" type="ORF">KUTeg_005578</name>
</gene>
<dbReference type="InterPro" id="IPR001293">
    <property type="entry name" value="Znf_TRAF"/>
</dbReference>
<comment type="subcellular location">
    <subcellularLocation>
        <location evidence="1">Cytoplasm</location>
    </subcellularLocation>
</comment>
<evidence type="ECO:0000256" key="6">
    <source>
        <dbReference type="ARBA" id="ARBA00022833"/>
    </source>
</evidence>
<dbReference type="Pfam" id="PF02176">
    <property type="entry name" value="zf-TRAF"/>
    <property type="match status" value="1"/>
</dbReference>
<dbReference type="PANTHER" id="PTHR10131">
    <property type="entry name" value="TNF RECEPTOR ASSOCIATED FACTOR"/>
    <property type="match status" value="1"/>
</dbReference>
<evidence type="ECO:0008006" key="13">
    <source>
        <dbReference type="Google" id="ProtNLM"/>
    </source>
</evidence>
<feature type="domain" description="MATH" evidence="9">
    <location>
        <begin position="198"/>
        <end position="343"/>
    </location>
</feature>
<protein>
    <recommendedName>
        <fullName evidence="13">TNF receptor-associated factor</fullName>
    </recommendedName>
</protein>
<feature type="domain" description="TRAF-type" evidence="10">
    <location>
        <begin position="4"/>
        <end position="62"/>
    </location>
</feature>
<keyword evidence="12" id="KW-1185">Reference proteome</keyword>
<evidence type="ECO:0000256" key="8">
    <source>
        <dbReference type="SAM" id="Coils"/>
    </source>
</evidence>
<evidence type="ECO:0000256" key="3">
    <source>
        <dbReference type="ARBA" id="ARBA00022723"/>
    </source>
</evidence>
<dbReference type="Proteomes" id="UP001217089">
    <property type="component" value="Unassembled WGS sequence"/>
</dbReference>
<dbReference type="EMBL" id="JARBDR010000246">
    <property type="protein sequence ID" value="KAJ8317674.1"/>
    <property type="molecule type" value="Genomic_DNA"/>
</dbReference>
<evidence type="ECO:0000256" key="2">
    <source>
        <dbReference type="ARBA" id="ARBA00022490"/>
    </source>
</evidence>
<dbReference type="InterPro" id="IPR012227">
    <property type="entry name" value="TNF_rcpt-assoc_TRAF_met"/>
</dbReference>
<dbReference type="Pfam" id="PF21355">
    <property type="entry name" value="TRAF-mep_MATH"/>
    <property type="match status" value="1"/>
</dbReference>
<accession>A0ABQ9FK83</accession>
<evidence type="ECO:0000259" key="10">
    <source>
        <dbReference type="PROSITE" id="PS50145"/>
    </source>
</evidence>
<evidence type="ECO:0000313" key="12">
    <source>
        <dbReference type="Proteomes" id="UP001217089"/>
    </source>
</evidence>
<evidence type="ECO:0000256" key="4">
    <source>
        <dbReference type="ARBA" id="ARBA00022737"/>
    </source>
</evidence>
<dbReference type="PANTHER" id="PTHR10131:SF153">
    <property type="entry name" value="RING-TYPE DOMAIN-CONTAINING PROTEIN"/>
    <property type="match status" value="1"/>
</dbReference>
<keyword evidence="3 7" id="KW-0479">Metal-binding</keyword>
<dbReference type="InterPro" id="IPR013083">
    <property type="entry name" value="Znf_RING/FYVE/PHD"/>
</dbReference>
<dbReference type="PROSITE" id="PS50145">
    <property type="entry name" value="ZF_TRAF"/>
    <property type="match status" value="1"/>
</dbReference>
<evidence type="ECO:0000259" key="9">
    <source>
        <dbReference type="PROSITE" id="PS50144"/>
    </source>
</evidence>
<dbReference type="InterPro" id="IPR049342">
    <property type="entry name" value="TRAF1-6_MATH_dom"/>
</dbReference>
<keyword evidence="4" id="KW-0677">Repeat</keyword>
<organism evidence="11 12">
    <name type="scientific">Tegillarca granosa</name>
    <name type="common">Malaysian cockle</name>
    <name type="synonym">Anadara granosa</name>
    <dbReference type="NCBI Taxonomy" id="220873"/>
    <lineage>
        <taxon>Eukaryota</taxon>
        <taxon>Metazoa</taxon>
        <taxon>Spiralia</taxon>
        <taxon>Lophotrochozoa</taxon>
        <taxon>Mollusca</taxon>
        <taxon>Bivalvia</taxon>
        <taxon>Autobranchia</taxon>
        <taxon>Pteriomorphia</taxon>
        <taxon>Arcoida</taxon>
        <taxon>Arcoidea</taxon>
        <taxon>Arcidae</taxon>
        <taxon>Tegillarca</taxon>
    </lineage>
</organism>
<dbReference type="InterPro" id="IPR008974">
    <property type="entry name" value="TRAF-like"/>
</dbReference>
<dbReference type="Gene3D" id="2.60.210.10">
    <property type="entry name" value="Apoptosis, Tumor Necrosis Factor Receptor Associated Protein 2, Chain A"/>
    <property type="match status" value="1"/>
</dbReference>
<evidence type="ECO:0000256" key="5">
    <source>
        <dbReference type="ARBA" id="ARBA00022771"/>
    </source>
</evidence>